<evidence type="ECO:0000256" key="1">
    <source>
        <dbReference type="SAM" id="MobiDB-lite"/>
    </source>
</evidence>
<dbReference type="Gene3D" id="1.10.10.60">
    <property type="entry name" value="Homeodomain-like"/>
    <property type="match status" value="1"/>
</dbReference>
<sequence length="830" mass="91367">MISVDLQLLFRHTIISLVVDLLPRVHSQGGSPTIVTNLEMVPIMMTILTATGQTFTDLSGTLAVVRLPLVMTAQDHRNVSGTTPLDGSISDLLRVHHRGTKIVVIPWLRGCLNLKRFGNNHICQFDRIPSPIDMAIVDNKRHEITLRKGLLVSQQRRPSYHDRADERPGSSISSTPPRQHASLPESQPRSSPSRPLAEMESLSSSHSRGSSMFREGPNTKSESRSSSRSPKLSRSGISELDEEFALPQLSIQPVQEKASLCATNGVSPSSDDSGVPIENSKGLGTHVSADKQSSSHDTAYMNGNLAARQITHALPFLIPESAYSSDTTPLGESPLEVVVPHVEADSTTNGSLRPSLESSKVDRSVTVERSTSTERATLNISTTPLEDNECQKLHPPSLTAIPSPVTQIPETDFDVISGAIEPGPNFDRMNIITTPDPAAGSLRIVVSDHSTTPASPANRSALCQPANLKSTREGVRLVLVTRLRYDRQSRVERAFPVLRANQAVSNLNLPPPTGDHNRRSEELIAADSSSRLATHEAIRSSLVDRFAERQSEIVEKSRRLKAEYLALHERWLEHCVRLDELQKTGIPEESAAPSSGRTTRRSTAVMGDAVRSDLEMEQIIASLGVEELTDPSYLAIKNVARIPDMISVTEDYWTEEERDIFLNEFAAHPKQFGLVSQRLPNKTAAQCVTYYYLHKKQGVDFKKAVMQYGTSRRRKNGRPSKQRGNALLADIRRHDDEVSRNSPTSLNESASSIGNKRKRAVDRGNGESRRSSTSRRITIQPEVTSSGTTPDPDVEQPRRRRRTAISTRAVTVVTADEVVNDDLIECPVIA</sequence>
<feature type="domain" description="SANT" evidence="2">
    <location>
        <begin position="653"/>
        <end position="699"/>
    </location>
</feature>
<evidence type="ECO:0000313" key="4">
    <source>
        <dbReference type="Proteomes" id="UP000683000"/>
    </source>
</evidence>
<feature type="region of interest" description="Disordered" evidence="1">
    <location>
        <begin position="710"/>
        <end position="802"/>
    </location>
</feature>
<feature type="compositionally biased region" description="Basic and acidic residues" evidence="1">
    <location>
        <begin position="761"/>
        <end position="770"/>
    </location>
</feature>
<feature type="compositionally biased region" description="Low complexity" evidence="1">
    <location>
        <begin position="182"/>
        <end position="211"/>
    </location>
</feature>
<dbReference type="GO" id="GO:0034967">
    <property type="term" value="C:Set3 complex"/>
    <property type="evidence" value="ECO:0007669"/>
    <property type="project" value="TreeGrafter"/>
</dbReference>
<dbReference type="PROSITE" id="PS51293">
    <property type="entry name" value="SANT"/>
    <property type="match status" value="1"/>
</dbReference>
<dbReference type="InterPro" id="IPR001005">
    <property type="entry name" value="SANT/Myb"/>
</dbReference>
<dbReference type="InterPro" id="IPR051571">
    <property type="entry name" value="N-CoR_corepressor"/>
</dbReference>
<dbReference type="CDD" id="cd00167">
    <property type="entry name" value="SANT"/>
    <property type="match status" value="1"/>
</dbReference>
<feature type="compositionally biased region" description="Polar residues" evidence="1">
    <location>
        <begin position="345"/>
        <end position="358"/>
    </location>
</feature>
<dbReference type="PANTHER" id="PTHR13992:SF39">
    <property type="entry name" value="SMRTER, ISOFORM G"/>
    <property type="match status" value="1"/>
</dbReference>
<feature type="region of interest" description="Disordered" evidence="1">
    <location>
        <begin position="344"/>
        <end position="363"/>
    </location>
</feature>
<feature type="region of interest" description="Disordered" evidence="1">
    <location>
        <begin position="148"/>
        <end position="236"/>
    </location>
</feature>
<dbReference type="SUPFAM" id="SSF46689">
    <property type="entry name" value="Homeodomain-like"/>
    <property type="match status" value="1"/>
</dbReference>
<dbReference type="EMBL" id="JAGFBS010000009">
    <property type="protein sequence ID" value="KAG6377436.1"/>
    <property type="molecule type" value="Genomic_DNA"/>
</dbReference>
<proteinExistence type="predicted"/>
<feature type="compositionally biased region" description="Polar residues" evidence="1">
    <location>
        <begin position="740"/>
        <end position="754"/>
    </location>
</feature>
<evidence type="ECO:0000313" key="3">
    <source>
        <dbReference type="EMBL" id="KAG6377436.1"/>
    </source>
</evidence>
<name>A0A8I3ACE3_9AGAM</name>
<gene>
    <name evidence="3" type="ORF">JVT61DRAFT_15240</name>
</gene>
<organism evidence="3 4">
    <name type="scientific">Boletus reticuloceps</name>
    <dbReference type="NCBI Taxonomy" id="495285"/>
    <lineage>
        <taxon>Eukaryota</taxon>
        <taxon>Fungi</taxon>
        <taxon>Dikarya</taxon>
        <taxon>Basidiomycota</taxon>
        <taxon>Agaricomycotina</taxon>
        <taxon>Agaricomycetes</taxon>
        <taxon>Agaricomycetidae</taxon>
        <taxon>Boletales</taxon>
        <taxon>Boletineae</taxon>
        <taxon>Boletaceae</taxon>
        <taxon>Boletoideae</taxon>
        <taxon>Boletus</taxon>
    </lineage>
</organism>
<dbReference type="GO" id="GO:0006357">
    <property type="term" value="P:regulation of transcription by RNA polymerase II"/>
    <property type="evidence" value="ECO:0007669"/>
    <property type="project" value="TreeGrafter"/>
</dbReference>
<evidence type="ECO:0000259" key="2">
    <source>
        <dbReference type="PROSITE" id="PS51293"/>
    </source>
</evidence>
<dbReference type="AlphaFoldDB" id="A0A8I3ACE3"/>
<feature type="compositionally biased region" description="Basic and acidic residues" evidence="1">
    <location>
        <begin position="159"/>
        <end position="168"/>
    </location>
</feature>
<comment type="caution">
    <text evidence="3">The sequence shown here is derived from an EMBL/GenBank/DDBJ whole genome shotgun (WGS) entry which is preliminary data.</text>
</comment>
<dbReference type="OrthoDB" id="10258692at2759"/>
<keyword evidence="4" id="KW-1185">Reference proteome</keyword>
<dbReference type="InterPro" id="IPR009057">
    <property type="entry name" value="Homeodomain-like_sf"/>
</dbReference>
<feature type="compositionally biased region" description="Basic and acidic residues" evidence="1">
    <location>
        <begin position="730"/>
        <end position="739"/>
    </location>
</feature>
<dbReference type="PANTHER" id="PTHR13992">
    <property type="entry name" value="NUCLEAR RECEPTOR CO-REPRESSOR RELATED NCOR"/>
    <property type="match status" value="1"/>
</dbReference>
<reference evidence="3" key="1">
    <citation type="submission" date="2021-03" db="EMBL/GenBank/DDBJ databases">
        <title>Evolutionary innovations through gain and loss of genes in the ectomycorrhizal Boletales.</title>
        <authorList>
            <person name="Wu G."/>
            <person name="Miyauchi S."/>
            <person name="Morin E."/>
            <person name="Yang Z.-L."/>
            <person name="Xu J."/>
            <person name="Martin F.M."/>
        </authorList>
    </citation>
    <scope>NUCLEOTIDE SEQUENCE</scope>
    <source>
        <strain evidence="3">BR01</strain>
    </source>
</reference>
<protein>
    <recommendedName>
        <fullName evidence="2">SANT domain-containing protein</fullName>
    </recommendedName>
</protein>
<dbReference type="Proteomes" id="UP000683000">
    <property type="component" value="Unassembled WGS sequence"/>
</dbReference>
<dbReference type="SMART" id="SM00717">
    <property type="entry name" value="SANT"/>
    <property type="match status" value="1"/>
</dbReference>
<accession>A0A8I3ACE3</accession>
<feature type="compositionally biased region" description="Low complexity" evidence="1">
    <location>
        <begin position="224"/>
        <end position="236"/>
    </location>
</feature>
<dbReference type="Pfam" id="PF00249">
    <property type="entry name" value="Myb_DNA-binding"/>
    <property type="match status" value="1"/>
</dbReference>
<dbReference type="InterPro" id="IPR017884">
    <property type="entry name" value="SANT_dom"/>
</dbReference>
<feature type="compositionally biased region" description="Basic residues" evidence="1">
    <location>
        <begin position="711"/>
        <end position="721"/>
    </location>
</feature>